<protein>
    <submittedName>
        <fullName evidence="2">Uncharacterized protein</fullName>
    </submittedName>
</protein>
<feature type="region of interest" description="Disordered" evidence="1">
    <location>
        <begin position="181"/>
        <end position="205"/>
    </location>
</feature>
<evidence type="ECO:0000313" key="3">
    <source>
        <dbReference type="Proteomes" id="UP000663671"/>
    </source>
</evidence>
<dbReference type="VEuPathDB" id="FungiDB:I7I51_03782"/>
<name>A0A8A1M7D4_AJECA</name>
<evidence type="ECO:0000256" key="1">
    <source>
        <dbReference type="SAM" id="MobiDB-lite"/>
    </source>
</evidence>
<reference evidence="2" key="1">
    <citation type="submission" date="2021-01" db="EMBL/GenBank/DDBJ databases">
        <title>Chromosome-level genome assembly of a human fungal pathogen reveals clustering of transcriptionally co-regulated genes.</title>
        <authorList>
            <person name="Voorhies M."/>
            <person name="Cohen S."/>
            <person name="Shea T.P."/>
            <person name="Petrus S."/>
            <person name="Munoz J.F."/>
            <person name="Poplawski S."/>
            <person name="Goldman W.E."/>
            <person name="Michael T."/>
            <person name="Cuomo C.A."/>
            <person name="Sil A."/>
            <person name="Beyhan S."/>
        </authorList>
    </citation>
    <scope>NUCLEOTIDE SEQUENCE</scope>
    <source>
        <strain evidence="2">WU24</strain>
    </source>
</reference>
<accession>A0A8A1M7D4</accession>
<gene>
    <name evidence="2" type="ORF">I7I51_03782</name>
</gene>
<proteinExistence type="predicted"/>
<organism evidence="2 3">
    <name type="scientific">Ajellomyces capsulatus</name>
    <name type="common">Darling's disease fungus</name>
    <name type="synonym">Histoplasma capsulatum</name>
    <dbReference type="NCBI Taxonomy" id="5037"/>
    <lineage>
        <taxon>Eukaryota</taxon>
        <taxon>Fungi</taxon>
        <taxon>Dikarya</taxon>
        <taxon>Ascomycota</taxon>
        <taxon>Pezizomycotina</taxon>
        <taxon>Eurotiomycetes</taxon>
        <taxon>Eurotiomycetidae</taxon>
        <taxon>Onygenales</taxon>
        <taxon>Ajellomycetaceae</taxon>
        <taxon>Histoplasma</taxon>
    </lineage>
</organism>
<dbReference type="AlphaFoldDB" id="A0A8A1M7D4"/>
<sequence>MIRNKGRLANGCCARNTDEADHCDERLGPWLGIMGRVSLSLQGRKQNGDKAMAPKGKPKIYSLATRKLFVGSVVEPRVRFKKTHEAAICVLARGSQEKERAPSEQASRYSTGSKRIFIEFHSKNYQRRNKVRAGQNDGSKRIASACKLESQDGNCFFYFPFAADLIVAQAHGSGGGYEPQGTVRGVAKSSKAKEDLPGLPGPCAA</sequence>
<evidence type="ECO:0000313" key="2">
    <source>
        <dbReference type="EMBL" id="QSS61605.1"/>
    </source>
</evidence>
<dbReference type="OrthoDB" id="10358657at2759"/>
<dbReference type="EMBL" id="CP069111">
    <property type="protein sequence ID" value="QSS61605.1"/>
    <property type="molecule type" value="Genomic_DNA"/>
</dbReference>
<dbReference type="Proteomes" id="UP000663671">
    <property type="component" value="Chromosome 5"/>
</dbReference>